<dbReference type="InterPro" id="IPR011042">
    <property type="entry name" value="6-blade_b-propeller_TolB-like"/>
</dbReference>
<dbReference type="SUPFAM" id="SSF53474">
    <property type="entry name" value="alpha/beta-Hydrolases"/>
    <property type="match status" value="1"/>
</dbReference>
<comment type="caution">
    <text evidence="4">The sequence shown here is derived from an EMBL/GenBank/DDBJ whole genome shotgun (WGS) entry which is preliminary data.</text>
</comment>
<reference evidence="4 5" key="1">
    <citation type="submission" date="2022-01" db="EMBL/GenBank/DDBJ databases">
        <title>Flavihumibacter sp. nov., isolated from sediment of a river.</title>
        <authorList>
            <person name="Liu H."/>
        </authorList>
    </citation>
    <scope>NUCLEOTIDE SEQUENCE [LARGE SCALE GENOMIC DNA]</scope>
    <source>
        <strain evidence="4 5">RY-1</strain>
    </source>
</reference>
<dbReference type="InterPro" id="IPR029058">
    <property type="entry name" value="AB_hydrolase_fold"/>
</dbReference>
<dbReference type="PANTHER" id="PTHR42776:SF28">
    <property type="entry name" value="GLUTAMYL ENDOPEPTIDASE, CHLOROPLASTIC-RELATED"/>
    <property type="match status" value="1"/>
</dbReference>
<dbReference type="EMBL" id="JAKEVY010000001">
    <property type="protein sequence ID" value="MCF1713475.1"/>
    <property type="molecule type" value="Genomic_DNA"/>
</dbReference>
<keyword evidence="2" id="KW-0732">Signal</keyword>
<dbReference type="Proteomes" id="UP001200145">
    <property type="component" value="Unassembled WGS sequence"/>
</dbReference>
<dbReference type="PANTHER" id="PTHR42776">
    <property type="entry name" value="SERINE PEPTIDASE S9 FAMILY MEMBER"/>
    <property type="match status" value="1"/>
</dbReference>
<protein>
    <submittedName>
        <fullName evidence="4">Prolyl oligopeptidase family serine peptidase</fullName>
    </submittedName>
</protein>
<dbReference type="SUPFAM" id="SSF82171">
    <property type="entry name" value="DPP6 N-terminal domain-like"/>
    <property type="match status" value="1"/>
</dbReference>
<keyword evidence="5" id="KW-1185">Reference proteome</keyword>
<feature type="chain" id="PRO_5047017364" evidence="2">
    <location>
        <begin position="20"/>
        <end position="812"/>
    </location>
</feature>
<feature type="domain" description="Peptidase S9 prolyl oligopeptidase catalytic" evidence="3">
    <location>
        <begin position="646"/>
        <end position="799"/>
    </location>
</feature>
<organism evidence="4 5">
    <name type="scientific">Flavihumibacter fluminis</name>
    <dbReference type="NCBI Taxonomy" id="2909236"/>
    <lineage>
        <taxon>Bacteria</taxon>
        <taxon>Pseudomonadati</taxon>
        <taxon>Bacteroidota</taxon>
        <taxon>Chitinophagia</taxon>
        <taxon>Chitinophagales</taxon>
        <taxon>Chitinophagaceae</taxon>
        <taxon>Flavihumibacter</taxon>
    </lineage>
</organism>
<keyword evidence="1" id="KW-0378">Hydrolase</keyword>
<accession>A0ABS9BDU9</accession>
<evidence type="ECO:0000256" key="2">
    <source>
        <dbReference type="SAM" id="SignalP"/>
    </source>
</evidence>
<proteinExistence type="predicted"/>
<dbReference type="InterPro" id="IPR001375">
    <property type="entry name" value="Peptidase_S9_cat"/>
</dbReference>
<evidence type="ECO:0000256" key="1">
    <source>
        <dbReference type="ARBA" id="ARBA00022801"/>
    </source>
</evidence>
<sequence>MKKLLLLVCMVGFRFLVIAQEEATYKTPPKEIMDLVMARPTPMVSFNAKADYMILIQRASMPPVEELAQPEYRIAGLRMNPANFGGSRQTYFNGLQIKEVTTGQTKTITGLPADLRGTSMQWSPSQQRFAFLQYNNGGIDLYTVDLIQATAQKVNQHPLNDVLGTSFIWQNDSTVIYKAAVNAGKKEPARPAAPSGPVIQESLGKAAASRTYQDLIKSPYDEMLFEHFAKGQLYRLQLVSGKEEKLGEEAIYRSFSISPNKEFLLTAILEKPFSYLVPWSGFPTTYKVSNLKGELVKTIASNPSSEGAPIGFDDVVSYPRGINWRDDQPATIYYVQALDNGKGRAKSEFRDGVYCIDLMKEKEPRLFTKTTKRFRGIEWGNDQVALLYEGMNADRSYRINLLNPMTGKLDSLQERSSNDQYNDLGQPITTRNQYGRNVIQVLKNGSILLTSNGASEKGDLPLLRSMNLKTRVLKELWRCQEGYFEYVVRVLDAEKGVFITRRESPTETPNYYVRNLTKKIAPLALTQFTNPYEQLEGISKEKIKYKRADGIDLTATLYLPKGYDKTKDGPLPLLIWAYPREYKSAADAAQVRGSQYTFPTISYGSPIFWATQGYAVMDNAEMPIVGEGNKEPNDAFIPQLYLNAHAAIQAAAKMGVGDSTRVGVGGHSYGAFMTANLLAHTNLFKAGIARSGAYNRTLTPFGFQAEERTYWQAPEVYYNMSPFSFANKIKTPILLIHGEMDNNPGTFPIQSERLYNAIKGHGGVTRYISLPYESHGYAGKENILHMLWEQHQWLEKFVKQAKSSTGDGKKAF</sequence>
<dbReference type="Pfam" id="PF00326">
    <property type="entry name" value="Peptidase_S9"/>
    <property type="match status" value="1"/>
</dbReference>
<feature type="signal peptide" evidence="2">
    <location>
        <begin position="1"/>
        <end position="19"/>
    </location>
</feature>
<evidence type="ECO:0000313" key="4">
    <source>
        <dbReference type="EMBL" id="MCF1713475.1"/>
    </source>
</evidence>
<evidence type="ECO:0000259" key="3">
    <source>
        <dbReference type="Pfam" id="PF00326"/>
    </source>
</evidence>
<gene>
    <name evidence="4" type="ORF">L0U88_02385</name>
</gene>
<evidence type="ECO:0000313" key="5">
    <source>
        <dbReference type="Proteomes" id="UP001200145"/>
    </source>
</evidence>
<name>A0ABS9BDU9_9BACT</name>
<dbReference type="RefSeq" id="WP_234864005.1">
    <property type="nucleotide sequence ID" value="NZ_JAKEVY010000001.1"/>
</dbReference>
<dbReference type="Gene3D" id="3.40.50.1820">
    <property type="entry name" value="alpha/beta hydrolase"/>
    <property type="match status" value="1"/>
</dbReference>
<dbReference type="Gene3D" id="2.120.10.30">
    <property type="entry name" value="TolB, C-terminal domain"/>
    <property type="match status" value="1"/>
</dbReference>